<dbReference type="RefSeq" id="WP_146289508.1">
    <property type="nucleotide sequence ID" value="NZ_CP042304.1"/>
</dbReference>
<feature type="binding site" evidence="9">
    <location>
        <position position="83"/>
    </location>
    <ligand>
        <name>Mg(2+)</name>
        <dbReference type="ChEBI" id="CHEBI:18420"/>
        <label>1</label>
    </ligand>
</feature>
<evidence type="ECO:0000256" key="9">
    <source>
        <dbReference type="HAMAP-Rule" id="MF_02095"/>
    </source>
</evidence>
<dbReference type="PANTHER" id="PTHR43028">
    <property type="entry name" value="3'(2'),5'-BISPHOSPHATE NUCLEOTIDASE 1"/>
    <property type="match status" value="1"/>
</dbReference>
<dbReference type="NCBIfam" id="TIGR01331">
    <property type="entry name" value="bisphos_cysQ"/>
    <property type="match status" value="1"/>
</dbReference>
<keyword evidence="5 9" id="KW-0479">Metal-binding</keyword>
<dbReference type="Proteomes" id="UP000315364">
    <property type="component" value="Chromosome"/>
</dbReference>
<reference evidence="11 12" key="1">
    <citation type="submission" date="2019-07" db="EMBL/GenBank/DDBJ databases">
        <title>Full genome sequence of Devosia sp. Gsoil 520.</title>
        <authorList>
            <person name="Im W.-T."/>
        </authorList>
    </citation>
    <scope>NUCLEOTIDE SEQUENCE [LARGE SCALE GENOMIC DNA]</scope>
    <source>
        <strain evidence="11 12">Gsoil 520</strain>
    </source>
</reference>
<dbReference type="AlphaFoldDB" id="A0A5B8LT96"/>
<comment type="cofactor">
    <cofactor evidence="9 10">
        <name>Mg(2+)</name>
        <dbReference type="ChEBI" id="CHEBI:18420"/>
    </cofactor>
</comment>
<dbReference type="InterPro" id="IPR020583">
    <property type="entry name" value="Inositol_monoP_metal-BS"/>
</dbReference>
<keyword evidence="8 9" id="KW-0472">Membrane</keyword>
<dbReference type="HAMAP" id="MF_02095">
    <property type="entry name" value="CysQ"/>
    <property type="match status" value="1"/>
</dbReference>
<dbReference type="InterPro" id="IPR050725">
    <property type="entry name" value="CysQ/Inositol_MonoPase"/>
</dbReference>
<comment type="catalytic activity">
    <reaction evidence="1 9">
        <text>adenosine 3',5'-bisphosphate + H2O = AMP + phosphate</text>
        <dbReference type="Rhea" id="RHEA:10040"/>
        <dbReference type="ChEBI" id="CHEBI:15377"/>
        <dbReference type="ChEBI" id="CHEBI:43474"/>
        <dbReference type="ChEBI" id="CHEBI:58343"/>
        <dbReference type="ChEBI" id="CHEBI:456215"/>
        <dbReference type="EC" id="3.1.3.7"/>
    </reaction>
</comment>
<proteinExistence type="inferred from homology"/>
<dbReference type="InterPro" id="IPR020550">
    <property type="entry name" value="Inositol_monophosphatase_CS"/>
</dbReference>
<feature type="binding site" evidence="10">
    <location>
        <position position="64"/>
    </location>
    <ligand>
        <name>Mg(2+)</name>
        <dbReference type="ChEBI" id="CHEBI:18420"/>
        <label>1</label>
        <note>catalytic</note>
    </ligand>
</feature>
<dbReference type="PRINTS" id="PR00377">
    <property type="entry name" value="IMPHPHTASES"/>
</dbReference>
<evidence type="ECO:0000256" key="10">
    <source>
        <dbReference type="PIRSR" id="PIRSR600760-2"/>
    </source>
</evidence>
<comment type="subcellular location">
    <subcellularLocation>
        <location evidence="9">Cell inner membrane</location>
        <topology evidence="9">Peripheral membrane protein</topology>
        <orientation evidence="9">Cytoplasmic side</orientation>
    </subcellularLocation>
</comment>
<keyword evidence="6 9" id="KW-0378">Hydrolase</keyword>
<dbReference type="OrthoDB" id="9785695at2"/>
<dbReference type="InterPro" id="IPR000760">
    <property type="entry name" value="Inositol_monophosphatase-like"/>
</dbReference>
<feature type="binding site" evidence="9">
    <location>
        <position position="213"/>
    </location>
    <ligand>
        <name>Mg(2+)</name>
        <dbReference type="ChEBI" id="CHEBI:18420"/>
        <label>2</label>
    </ligand>
</feature>
<dbReference type="Gene3D" id="3.40.190.80">
    <property type="match status" value="1"/>
</dbReference>
<name>A0A5B8LT96_9HYPH</name>
<dbReference type="GO" id="GO:0000287">
    <property type="term" value="F:magnesium ion binding"/>
    <property type="evidence" value="ECO:0007669"/>
    <property type="project" value="UniProtKB-UniRule"/>
</dbReference>
<dbReference type="GO" id="GO:0000103">
    <property type="term" value="P:sulfate assimilation"/>
    <property type="evidence" value="ECO:0007669"/>
    <property type="project" value="TreeGrafter"/>
</dbReference>
<dbReference type="GO" id="GO:0046854">
    <property type="term" value="P:phosphatidylinositol phosphate biosynthetic process"/>
    <property type="evidence" value="ECO:0007669"/>
    <property type="project" value="InterPro"/>
</dbReference>
<feature type="binding site" evidence="9">
    <location>
        <position position="85"/>
    </location>
    <ligand>
        <name>Mg(2+)</name>
        <dbReference type="ChEBI" id="CHEBI:18420"/>
        <label>1</label>
    </ligand>
</feature>
<evidence type="ECO:0000256" key="4">
    <source>
        <dbReference type="ARBA" id="ARBA00022519"/>
    </source>
</evidence>
<dbReference type="PROSITE" id="PS00630">
    <property type="entry name" value="IMP_2"/>
    <property type="match status" value="1"/>
</dbReference>
<feature type="binding site" evidence="9">
    <location>
        <position position="213"/>
    </location>
    <ligand>
        <name>substrate</name>
    </ligand>
</feature>
<evidence type="ECO:0000256" key="7">
    <source>
        <dbReference type="ARBA" id="ARBA00022842"/>
    </source>
</evidence>
<comment type="similarity">
    <text evidence="2 9">Belongs to the inositol monophosphatase superfamily. CysQ family.</text>
</comment>
<organism evidence="11 12">
    <name type="scientific">Devosia ginsengisoli</name>
    <dbReference type="NCBI Taxonomy" id="400770"/>
    <lineage>
        <taxon>Bacteria</taxon>
        <taxon>Pseudomonadati</taxon>
        <taxon>Pseudomonadota</taxon>
        <taxon>Alphaproteobacteria</taxon>
        <taxon>Hyphomicrobiales</taxon>
        <taxon>Devosiaceae</taxon>
        <taxon>Devosia</taxon>
    </lineage>
</organism>
<feature type="binding site" evidence="9">
    <location>
        <position position="64"/>
    </location>
    <ligand>
        <name>substrate</name>
    </ligand>
</feature>
<keyword evidence="3 9" id="KW-1003">Cell membrane</keyword>
<dbReference type="GO" id="GO:0008441">
    <property type="term" value="F:3'(2'),5'-bisphosphate nucleotidase activity"/>
    <property type="evidence" value="ECO:0007669"/>
    <property type="project" value="UniProtKB-UniRule"/>
</dbReference>
<feature type="binding site" evidence="10">
    <location>
        <position position="83"/>
    </location>
    <ligand>
        <name>Mg(2+)</name>
        <dbReference type="ChEBI" id="CHEBI:18420"/>
        <label>1</label>
        <note>catalytic</note>
    </ligand>
</feature>
<feature type="binding site" evidence="10">
    <location>
        <position position="86"/>
    </location>
    <ligand>
        <name>Mg(2+)</name>
        <dbReference type="ChEBI" id="CHEBI:18420"/>
        <label>1</label>
        <note>catalytic</note>
    </ligand>
</feature>
<dbReference type="KEGG" id="dea:FPZ08_08120"/>
<dbReference type="PANTHER" id="PTHR43028:SF5">
    <property type="entry name" value="3'(2'),5'-BISPHOSPHATE NUCLEOTIDASE 1"/>
    <property type="match status" value="1"/>
</dbReference>
<dbReference type="GO" id="GO:0050427">
    <property type="term" value="P:3'-phosphoadenosine 5'-phosphosulfate metabolic process"/>
    <property type="evidence" value="ECO:0007669"/>
    <property type="project" value="TreeGrafter"/>
</dbReference>
<protein>
    <recommendedName>
        <fullName evidence="9">3'(2'),5'-bisphosphate nucleotidase CysQ</fullName>
        <ecNumber evidence="9">3.1.3.7</ecNumber>
    </recommendedName>
    <alternativeName>
        <fullName evidence="9">3'(2'),5-bisphosphonucleoside 3'(2')-phosphohydrolase</fullName>
    </alternativeName>
    <alternativeName>
        <fullName evidence="9">3'-phosphoadenosine 5'-phosphate phosphatase</fullName>
        <shortName evidence="9">PAP phosphatase</shortName>
    </alternativeName>
</protein>
<feature type="binding site" evidence="9">
    <location>
        <position position="86"/>
    </location>
    <ligand>
        <name>Mg(2+)</name>
        <dbReference type="ChEBI" id="CHEBI:18420"/>
        <label>2</label>
    </ligand>
</feature>
<evidence type="ECO:0000256" key="8">
    <source>
        <dbReference type="ARBA" id="ARBA00023136"/>
    </source>
</evidence>
<sequence>MVEIARLLEVAIAAGAEILRIYETDFTVAYKADESPVTLADIAAETIIVAALQQMAPDIAVVAEEAAAVGQVPLAAERFFLVDPLDGSKEFITRNGEFTVNIGLIEHGVPVLGVVYAPALGRIWWGRAGEGAFSGRVVDGAIVEQQTICVRGAAPGGIDVVGSRSHGAGDTDAWLQRFQVAKFVPAGSSLKFCLVASGEADLYPRLGRTMEWDTAAGDAILRAAGGRVETLFGEVLCYGKRDQGHDCDFANPHFVAFGDPALA</sequence>
<dbReference type="EC" id="3.1.3.7" evidence="9"/>
<dbReference type="CDD" id="cd01638">
    <property type="entry name" value="CysQ"/>
    <property type="match status" value="1"/>
</dbReference>
<evidence type="ECO:0000256" key="1">
    <source>
        <dbReference type="ARBA" id="ARBA00001625"/>
    </source>
</evidence>
<feature type="binding site" evidence="10">
    <location>
        <position position="85"/>
    </location>
    <ligand>
        <name>Mg(2+)</name>
        <dbReference type="ChEBI" id="CHEBI:18420"/>
        <label>1</label>
        <note>catalytic</note>
    </ligand>
</feature>
<feature type="binding site" evidence="9">
    <location>
        <position position="83"/>
    </location>
    <ligand>
        <name>Mg(2+)</name>
        <dbReference type="ChEBI" id="CHEBI:18420"/>
        <label>2</label>
    </ligand>
</feature>
<dbReference type="InterPro" id="IPR006240">
    <property type="entry name" value="CysQ"/>
</dbReference>
<dbReference type="PROSITE" id="PS00629">
    <property type="entry name" value="IMP_1"/>
    <property type="match status" value="1"/>
</dbReference>
<keyword evidence="4 9" id="KW-0997">Cell inner membrane</keyword>
<evidence type="ECO:0000313" key="12">
    <source>
        <dbReference type="Proteomes" id="UP000315364"/>
    </source>
</evidence>
<dbReference type="EMBL" id="CP042304">
    <property type="protein sequence ID" value="QDZ10722.1"/>
    <property type="molecule type" value="Genomic_DNA"/>
</dbReference>
<evidence type="ECO:0000256" key="5">
    <source>
        <dbReference type="ARBA" id="ARBA00022723"/>
    </source>
</evidence>
<gene>
    <name evidence="9 11" type="primary">cysQ</name>
    <name evidence="11" type="ORF">FPZ08_08120</name>
</gene>
<keyword evidence="7 9" id="KW-0460">Magnesium</keyword>
<dbReference type="SUPFAM" id="SSF56655">
    <property type="entry name" value="Carbohydrate phosphatase"/>
    <property type="match status" value="1"/>
</dbReference>
<evidence type="ECO:0000256" key="2">
    <source>
        <dbReference type="ARBA" id="ARBA00005289"/>
    </source>
</evidence>
<feature type="binding site" evidence="9">
    <location>
        <position position="64"/>
    </location>
    <ligand>
        <name>Mg(2+)</name>
        <dbReference type="ChEBI" id="CHEBI:18420"/>
        <label>1</label>
    </ligand>
</feature>
<keyword evidence="12" id="KW-1185">Reference proteome</keyword>
<evidence type="ECO:0000256" key="3">
    <source>
        <dbReference type="ARBA" id="ARBA00022475"/>
    </source>
</evidence>
<dbReference type="Pfam" id="PF00459">
    <property type="entry name" value="Inositol_P"/>
    <property type="match status" value="1"/>
</dbReference>
<evidence type="ECO:0000256" key="6">
    <source>
        <dbReference type="ARBA" id="ARBA00022801"/>
    </source>
</evidence>
<feature type="binding site" evidence="10">
    <location>
        <position position="213"/>
    </location>
    <ligand>
        <name>Mg(2+)</name>
        <dbReference type="ChEBI" id="CHEBI:18420"/>
        <label>1</label>
        <note>catalytic</note>
    </ligand>
</feature>
<comment type="caution">
    <text evidence="9">Lacks conserved residue(s) required for the propagation of feature annotation.</text>
</comment>
<comment type="function">
    <text evidence="9">Converts adenosine-3',5'-bisphosphate (PAP) to AMP.</text>
</comment>
<accession>A0A5B8LT96</accession>
<dbReference type="GO" id="GO:0005886">
    <property type="term" value="C:plasma membrane"/>
    <property type="evidence" value="ECO:0007669"/>
    <property type="project" value="UniProtKB-SubCell"/>
</dbReference>
<evidence type="ECO:0000313" key="11">
    <source>
        <dbReference type="EMBL" id="QDZ10722.1"/>
    </source>
</evidence>
<dbReference type="Gene3D" id="3.30.540.10">
    <property type="entry name" value="Fructose-1,6-Bisphosphatase, subunit A, domain 1"/>
    <property type="match status" value="1"/>
</dbReference>